<dbReference type="InterPro" id="IPR008775">
    <property type="entry name" value="Phytyl_CoA_dOase-like"/>
</dbReference>
<dbReference type="InterPro" id="IPR051961">
    <property type="entry name" value="Fungal_Metabolite_Diox"/>
</dbReference>
<proteinExistence type="predicted"/>
<dbReference type="EMBL" id="CAXAMM010022903">
    <property type="protein sequence ID" value="CAK9052733.1"/>
    <property type="molecule type" value="Genomic_DNA"/>
</dbReference>
<evidence type="ECO:0000313" key="1">
    <source>
        <dbReference type="EMBL" id="CAK9052733.1"/>
    </source>
</evidence>
<dbReference type="Proteomes" id="UP001642464">
    <property type="component" value="Unassembled WGS sequence"/>
</dbReference>
<evidence type="ECO:0000313" key="2">
    <source>
        <dbReference type="Proteomes" id="UP001642464"/>
    </source>
</evidence>
<dbReference type="Gene3D" id="2.60.120.620">
    <property type="entry name" value="q2cbj1_9rhob like domain"/>
    <property type="match status" value="1"/>
</dbReference>
<reference evidence="1 2" key="1">
    <citation type="submission" date="2024-02" db="EMBL/GenBank/DDBJ databases">
        <authorList>
            <person name="Chen Y."/>
            <person name="Shah S."/>
            <person name="Dougan E. K."/>
            <person name="Thang M."/>
            <person name="Chan C."/>
        </authorList>
    </citation>
    <scope>NUCLEOTIDE SEQUENCE [LARGE SCALE GENOMIC DNA]</scope>
</reference>
<protein>
    <submittedName>
        <fullName evidence="1">Uncharacterized protein</fullName>
    </submittedName>
</protein>
<name>A0ABP0MNF9_9DINO</name>
<sequence>MSAVATSSLDGFSVDAAALVDNPRQVAGAFRRDGLVKVKRILPADVAEAVCKRVHEELASRRAEGDSTYFGDVYGYEDTGQRWDLKLRLSSEVKDALRILLESLQGVLESLRPSWQLTELAAMCTFPADPGQPVHADTSHVYDQQVVTVFVALHDIPAERGPTKMYPRSHLDGELHLGLKEVDESCAVLCTMECGDCVLMDSRLLHCGTANKSDLHRFLFYSSWMPPARRSRGSTNTLLPEYEDRLILVQEELQLHTQICGAIEGILSSATGGFGGKTFPKRSEPPLAASVPGAALTPAMAHMDFDGCLRPKCPPDW</sequence>
<dbReference type="SUPFAM" id="SSF51197">
    <property type="entry name" value="Clavaminate synthase-like"/>
    <property type="match status" value="1"/>
</dbReference>
<comment type="caution">
    <text evidence="1">The sequence shown here is derived from an EMBL/GenBank/DDBJ whole genome shotgun (WGS) entry which is preliminary data.</text>
</comment>
<dbReference type="PANTHER" id="PTHR37563:SF2">
    <property type="entry name" value="PHYTANOYL-COA DIOXYGENASE FAMILY PROTEIN (AFU_ORTHOLOGUE AFUA_2G03330)"/>
    <property type="match status" value="1"/>
</dbReference>
<gene>
    <name evidence="1" type="ORF">SCF082_LOCUS28814</name>
</gene>
<dbReference type="PANTHER" id="PTHR37563">
    <property type="entry name" value="PHYTANOYL-COA DIOXYGENASE FAMILY PROTEIN (AFU_ORTHOLOGUE AFUA_2G03330)"/>
    <property type="match status" value="1"/>
</dbReference>
<keyword evidence="2" id="KW-1185">Reference proteome</keyword>
<dbReference type="Pfam" id="PF05721">
    <property type="entry name" value="PhyH"/>
    <property type="match status" value="1"/>
</dbReference>
<organism evidence="1 2">
    <name type="scientific">Durusdinium trenchii</name>
    <dbReference type="NCBI Taxonomy" id="1381693"/>
    <lineage>
        <taxon>Eukaryota</taxon>
        <taxon>Sar</taxon>
        <taxon>Alveolata</taxon>
        <taxon>Dinophyceae</taxon>
        <taxon>Suessiales</taxon>
        <taxon>Symbiodiniaceae</taxon>
        <taxon>Durusdinium</taxon>
    </lineage>
</organism>
<accession>A0ABP0MNF9</accession>